<keyword evidence="7" id="KW-1185">Reference proteome</keyword>
<reference evidence="6" key="1">
    <citation type="submission" date="2022-07" db="EMBL/GenBank/DDBJ databases">
        <title>Phylogenomic reconstructions and comparative analyses of Kickxellomycotina fungi.</title>
        <authorList>
            <person name="Reynolds N.K."/>
            <person name="Stajich J.E."/>
            <person name="Barry K."/>
            <person name="Grigoriev I.V."/>
            <person name="Crous P."/>
            <person name="Smith M.E."/>
        </authorList>
    </citation>
    <scope>NUCLEOTIDE SEQUENCE</scope>
    <source>
        <strain evidence="6">RSA 567</strain>
    </source>
</reference>
<dbReference type="Pfam" id="PF12796">
    <property type="entry name" value="Ank_2"/>
    <property type="match status" value="1"/>
</dbReference>
<dbReference type="EMBL" id="JANBQB010000450">
    <property type="protein sequence ID" value="KAJ1976241.1"/>
    <property type="molecule type" value="Genomic_DNA"/>
</dbReference>
<dbReference type="SUPFAM" id="SSF54695">
    <property type="entry name" value="POZ domain"/>
    <property type="match status" value="1"/>
</dbReference>
<dbReference type="Pfam" id="PF00415">
    <property type="entry name" value="RCC1"/>
    <property type="match status" value="1"/>
</dbReference>
<dbReference type="Pfam" id="PF13540">
    <property type="entry name" value="RCC1_2"/>
    <property type="match status" value="1"/>
</dbReference>
<dbReference type="SUPFAM" id="SSF48403">
    <property type="entry name" value="Ankyrin repeat"/>
    <property type="match status" value="1"/>
</dbReference>
<dbReference type="InterPro" id="IPR002110">
    <property type="entry name" value="Ankyrin_rpt"/>
</dbReference>
<feature type="repeat" description="RCC1" evidence="3">
    <location>
        <begin position="332"/>
        <end position="390"/>
    </location>
</feature>
<dbReference type="PRINTS" id="PR00633">
    <property type="entry name" value="RCCNDNSATION"/>
</dbReference>
<evidence type="ECO:0000313" key="6">
    <source>
        <dbReference type="EMBL" id="KAJ1976241.1"/>
    </source>
</evidence>
<dbReference type="SMART" id="SM00248">
    <property type="entry name" value="ANK"/>
    <property type="match status" value="2"/>
</dbReference>
<sequence length="1594" mass="174572">MNHVLFTAISENDTATVHILVSLANRAAHAHSAAAVIAQTLASLDVDHDLDPNDYHSDASVSALAAPDRERLERCLVGYLAQGSSFWNARDRWGRTPLHCAVNCNQLEMVQRLIMVSALDVNRTDRESGWSALHRAAYAGNLAIMRELFRRTDLSLTIVDHEGHTAMDLLTLRTQGRLNPWTIEWRGPSADADTFLFSKRVTTELYTWGLNQNYVLGHPDLTDRRHPEGVSLPLLISHGASHSPSFPVSMPLPDLLALSRRAIVQIAMARYHTMVVTDEAHSNVYSCGVGSGGRLGGTLDTCIQLRPVPGLSQRIARVALGRDHTVFLTATGRVLVCGSNQYGQLGVRASDVADNKPVQIQPCPVTQTIGPLPLCGIAAAGHYTLVYTNEAIYTFGRDQGQLGYRRAPGESQLHQLVAPHLADRLTVNDAFRPGNPVNASVPRGEEFQATPRQVSALASVGQIKQVVAAERRWACLVTSNQVYVVGNNCTQRILLPFRTFPNSIALSYRSHRLAPIRITRLVAASGGNAFAALSSRGDVFVVDDRSSLGLADSSTVSNPASHEQLLPLKAFLHGFRGQGAMPDRSPKADVRPTAVSAWIAGRYQPEVSDVAFGVGHQLILATRSGHVFIGQPSSLASLDSSQSTGKHPKDWTDRYAFQRDSRLQFVTQVMGSSSGGFAAVQTLPALDPPPELPSALQTQLQHTALLKPTGSMGESALLAHTLHRHAMYRHLDPDFLPLYTPFTRHVVPSLPARDLISPGQSSLDGASPVYLQSNLADMLWTVDHHGIEVHSLLVAQRLSRLWDAIGKTLSPRGHQPMQSTWFDVQIIDRVPSTNPPQYLPSSAPLTSAWASTTLQSPFVHVHFHRHPALVIVHLACYLYGWPCQPWSAEVAWYTSTPTPPSGPCSEQLTAAREGFALSNQPHAASSHTESQLVFPLTPATRDATDRLVTTWKEYDIPAMDESDLPYFAPDAAEMCSPSLLGSVFVAIEAHRIPSLASGEPKQLAAICHEEPDSSCSWLTRWQANSDGAWPQSTQLFDTYLQLQDCAVPCHRWVLTSTSQFFANALASGAPWCHAPHWVDSAAYRAVALSHVPWKVMYPALAYLYGDTRRAILHHFAFDQMSSYVSYLSEVLTMADELVLCDLVDICQQELATQLTVRNVVSLWQLADRINVNALKHDCMRYVCATLEFHLEHHTLDDLPVVAMDQLTRKLTRHLDDAAAVPCFHCQMPSVCDTLLTDPAHLTEPPAWSSLTHWQWLIDWFPANYAQSSPTSRPKQRKKSEALWANPLREPMNRHASPKPSRKGRCLGTGTPDLGDDGIFAMDVDTKSKGKAPMSYSPTEQNKQTSKKRWTRLEAHELNDGLSPAAASPETGTGWKTTTRPRMSLQAIVDAERRQSMSPASLPGPSSKPNSHARPVPVASSSHQVLTLSPAGPSWPVTLAAKVPQKQSQRLRKDRKAENIAESSVTSLPTPHAEPPANWAQTAASPSFHPACRPKAPVMAGTSLTPSHPSSLGTGLPVEVSSPGVVAHASGTFSLTDIQRQQQAEIVRQKDEKQKAVAKGLANIQVEEKAMAELEQHYIQQMDTQAGEWFIIEKG</sequence>
<dbReference type="InterPro" id="IPR051625">
    <property type="entry name" value="Signaling_Regulatory_Domain"/>
</dbReference>
<evidence type="ECO:0000256" key="4">
    <source>
        <dbReference type="SAM" id="MobiDB-lite"/>
    </source>
</evidence>
<organism evidence="6 7">
    <name type="scientific">Dimargaris verticillata</name>
    <dbReference type="NCBI Taxonomy" id="2761393"/>
    <lineage>
        <taxon>Eukaryota</taxon>
        <taxon>Fungi</taxon>
        <taxon>Fungi incertae sedis</taxon>
        <taxon>Zoopagomycota</taxon>
        <taxon>Kickxellomycotina</taxon>
        <taxon>Dimargaritomycetes</taxon>
        <taxon>Dimargaritales</taxon>
        <taxon>Dimargaritaceae</taxon>
        <taxon>Dimargaris</taxon>
    </lineage>
</organism>
<evidence type="ECO:0000256" key="3">
    <source>
        <dbReference type="PROSITE-ProRule" id="PRU00235"/>
    </source>
</evidence>
<dbReference type="Pfam" id="PF00651">
    <property type="entry name" value="BTB"/>
    <property type="match status" value="1"/>
</dbReference>
<dbReference type="PANTHER" id="PTHR22872:SF2">
    <property type="entry name" value="INHIBITOR OF BRUTON TYROSINE KINASE"/>
    <property type="match status" value="1"/>
</dbReference>
<feature type="region of interest" description="Disordered" evidence="4">
    <location>
        <begin position="1266"/>
        <end position="1493"/>
    </location>
</feature>
<dbReference type="InterPro" id="IPR011333">
    <property type="entry name" value="SKP1/BTB/POZ_sf"/>
</dbReference>
<evidence type="ECO:0000256" key="2">
    <source>
        <dbReference type="PROSITE-ProRule" id="PRU00023"/>
    </source>
</evidence>
<dbReference type="Gene3D" id="3.30.710.10">
    <property type="entry name" value="Potassium Channel Kv1.1, Chain A"/>
    <property type="match status" value="1"/>
</dbReference>
<evidence type="ECO:0000313" key="7">
    <source>
        <dbReference type="Proteomes" id="UP001151582"/>
    </source>
</evidence>
<feature type="compositionally biased region" description="Basic residues" evidence="4">
    <location>
        <begin position="1295"/>
        <end position="1304"/>
    </location>
</feature>
<keyword evidence="1" id="KW-0677">Repeat</keyword>
<comment type="caution">
    <text evidence="6">The sequence shown here is derived from an EMBL/GenBank/DDBJ whole genome shotgun (WGS) entry which is preliminary data.</text>
</comment>
<dbReference type="OrthoDB" id="5600395at2759"/>
<gene>
    <name evidence="6" type="ORF">H4R34_004050</name>
</gene>
<protein>
    <recommendedName>
        <fullName evidence="5">BTB domain-containing protein</fullName>
    </recommendedName>
</protein>
<dbReference type="InterPro" id="IPR036770">
    <property type="entry name" value="Ankyrin_rpt-contain_sf"/>
</dbReference>
<feature type="repeat" description="RCC1" evidence="3">
    <location>
        <begin position="203"/>
        <end position="279"/>
    </location>
</feature>
<feature type="repeat" description="RCC1" evidence="3">
    <location>
        <begin position="282"/>
        <end position="331"/>
    </location>
</feature>
<feature type="compositionally biased region" description="Polar residues" evidence="4">
    <location>
        <begin position="1369"/>
        <end position="1380"/>
    </location>
</feature>
<name>A0A9W8B5P8_9FUNG</name>
<dbReference type="SUPFAM" id="SSF50985">
    <property type="entry name" value="RCC1/BLIP-II"/>
    <property type="match status" value="1"/>
</dbReference>
<dbReference type="PROSITE" id="PS50088">
    <property type="entry name" value="ANK_REPEAT"/>
    <property type="match status" value="1"/>
</dbReference>
<dbReference type="Gene3D" id="1.25.40.20">
    <property type="entry name" value="Ankyrin repeat-containing domain"/>
    <property type="match status" value="1"/>
</dbReference>
<accession>A0A9W8B5P8</accession>
<feature type="domain" description="BTB" evidence="5">
    <location>
        <begin position="1032"/>
        <end position="1153"/>
    </location>
</feature>
<evidence type="ECO:0000256" key="1">
    <source>
        <dbReference type="ARBA" id="ARBA00022737"/>
    </source>
</evidence>
<dbReference type="InterPro" id="IPR000408">
    <property type="entry name" value="Reg_chr_condens"/>
</dbReference>
<dbReference type="Proteomes" id="UP001151582">
    <property type="component" value="Unassembled WGS sequence"/>
</dbReference>
<evidence type="ECO:0000259" key="5">
    <source>
        <dbReference type="Pfam" id="PF00651"/>
    </source>
</evidence>
<dbReference type="InterPro" id="IPR000210">
    <property type="entry name" value="BTB/POZ_dom"/>
</dbReference>
<dbReference type="PROSITE" id="PS50012">
    <property type="entry name" value="RCC1_3"/>
    <property type="match status" value="3"/>
</dbReference>
<dbReference type="InterPro" id="IPR009091">
    <property type="entry name" value="RCC1/BLIP-II"/>
</dbReference>
<dbReference type="Gene3D" id="2.130.10.30">
    <property type="entry name" value="Regulator of chromosome condensation 1/beta-lactamase-inhibitor protein II"/>
    <property type="match status" value="1"/>
</dbReference>
<feature type="repeat" description="ANK" evidence="2">
    <location>
        <begin position="93"/>
        <end position="126"/>
    </location>
</feature>
<proteinExistence type="predicted"/>
<keyword evidence="2" id="KW-0040">ANK repeat</keyword>
<dbReference type="PANTHER" id="PTHR22872">
    <property type="entry name" value="BTK-BINDING PROTEIN-RELATED"/>
    <property type="match status" value="1"/>
</dbReference>